<feature type="transmembrane region" description="Helical" evidence="5">
    <location>
        <begin position="6"/>
        <end position="30"/>
    </location>
</feature>
<protein>
    <recommendedName>
        <fullName evidence="6">Methyl-accepting transducer domain-containing protein</fullName>
    </recommendedName>
</protein>
<dbReference type="PRINTS" id="PR00260">
    <property type="entry name" value="CHEMTRNSDUCR"/>
</dbReference>
<dbReference type="Gene3D" id="1.10.287.950">
    <property type="entry name" value="Methyl-accepting chemotaxis protein"/>
    <property type="match status" value="1"/>
</dbReference>
<accession>A0A849BM01</accession>
<reference evidence="7 8" key="1">
    <citation type="submission" date="2020-05" db="EMBL/GenBank/DDBJ databases">
        <title>MicrobeNet Type strains.</title>
        <authorList>
            <person name="Nicholson A.C."/>
        </authorList>
    </citation>
    <scope>NUCLEOTIDE SEQUENCE [LARGE SCALE GENOMIC DNA]</scope>
    <source>
        <strain evidence="7 8">JCM 14547</strain>
    </source>
</reference>
<evidence type="ECO:0000256" key="3">
    <source>
        <dbReference type="PROSITE-ProRule" id="PRU00284"/>
    </source>
</evidence>
<evidence type="ECO:0000256" key="5">
    <source>
        <dbReference type="SAM" id="Phobius"/>
    </source>
</evidence>
<dbReference type="SUPFAM" id="SSF58104">
    <property type="entry name" value="Methyl-accepting chemotaxis protein (MCP) signaling domain"/>
    <property type="match status" value="1"/>
</dbReference>
<comment type="caution">
    <text evidence="7">The sequence shown here is derived from an EMBL/GenBank/DDBJ whole genome shotgun (WGS) entry which is preliminary data.</text>
</comment>
<keyword evidence="1 3" id="KW-0807">Transducer</keyword>
<keyword evidence="5" id="KW-0812">Transmembrane</keyword>
<dbReference type="GO" id="GO:0006935">
    <property type="term" value="P:chemotaxis"/>
    <property type="evidence" value="ECO:0007669"/>
    <property type="project" value="InterPro"/>
</dbReference>
<dbReference type="PANTHER" id="PTHR32089">
    <property type="entry name" value="METHYL-ACCEPTING CHEMOTAXIS PROTEIN MCPB"/>
    <property type="match status" value="1"/>
</dbReference>
<dbReference type="Pfam" id="PF00015">
    <property type="entry name" value="MCPsignal"/>
    <property type="match status" value="1"/>
</dbReference>
<evidence type="ECO:0000313" key="7">
    <source>
        <dbReference type="EMBL" id="NNH22385.1"/>
    </source>
</evidence>
<organism evidence="7 8">
    <name type="scientific">Pseudokineococcus marinus</name>
    <dbReference type="NCBI Taxonomy" id="351215"/>
    <lineage>
        <taxon>Bacteria</taxon>
        <taxon>Bacillati</taxon>
        <taxon>Actinomycetota</taxon>
        <taxon>Actinomycetes</taxon>
        <taxon>Kineosporiales</taxon>
        <taxon>Kineosporiaceae</taxon>
        <taxon>Pseudokineococcus</taxon>
    </lineage>
</organism>
<dbReference type="GO" id="GO:0004888">
    <property type="term" value="F:transmembrane signaling receptor activity"/>
    <property type="evidence" value="ECO:0007669"/>
    <property type="project" value="InterPro"/>
</dbReference>
<keyword evidence="4" id="KW-0175">Coiled coil</keyword>
<keyword evidence="5" id="KW-1133">Transmembrane helix</keyword>
<dbReference type="PROSITE" id="PS50111">
    <property type="entry name" value="CHEMOTAXIS_TRANSDUC_2"/>
    <property type="match status" value="1"/>
</dbReference>
<dbReference type="PANTHER" id="PTHR32089:SF112">
    <property type="entry name" value="LYSOZYME-LIKE PROTEIN-RELATED"/>
    <property type="match status" value="1"/>
</dbReference>
<evidence type="ECO:0000256" key="2">
    <source>
        <dbReference type="ARBA" id="ARBA00029447"/>
    </source>
</evidence>
<dbReference type="EMBL" id="JABEMA010000038">
    <property type="protein sequence ID" value="NNH22385.1"/>
    <property type="molecule type" value="Genomic_DNA"/>
</dbReference>
<sequence>MVCAGVLVHVGGGLTDLHIWFYVLLAAVALYQQWVPFVLAVVFVAVHHAVMGVWMPAAVFTTPAALEHPVRFALLHAVFILAEGVFLAYGWKYTEAAEAARRAEAERAAERHRSEAAVHAQLGEERLRAAEQEAGALRARHERAEALRGRLVALQEGSSRLSQDVAVAGTVMGGLHQAIDEIGRAASSATTTARRADEEARESAAAVARLTATIGQIDQMATAIGAIAGQTNLLALNATIEAARAGSAGRGFAVVAGEVKELAQETSRATESISAVVETVRGDVAAAARTLEGIQGVVGGVVAAQATIAAAVDEQSAATAQAQQAMAGATSEAAAMAEQLGAVARLA</sequence>
<proteinExistence type="inferred from homology"/>
<dbReference type="InterPro" id="IPR004090">
    <property type="entry name" value="Chemotax_Me-accpt_rcpt"/>
</dbReference>
<dbReference type="AlphaFoldDB" id="A0A849BM01"/>
<dbReference type="GO" id="GO:0016020">
    <property type="term" value="C:membrane"/>
    <property type="evidence" value="ECO:0007669"/>
    <property type="project" value="InterPro"/>
</dbReference>
<keyword evidence="5" id="KW-0472">Membrane</keyword>
<feature type="coiled-coil region" evidence="4">
    <location>
        <begin position="120"/>
        <end position="147"/>
    </location>
</feature>
<feature type="transmembrane region" description="Helical" evidence="5">
    <location>
        <begin position="37"/>
        <end position="60"/>
    </location>
</feature>
<dbReference type="SMART" id="SM00283">
    <property type="entry name" value="MA"/>
    <property type="match status" value="1"/>
</dbReference>
<evidence type="ECO:0000256" key="1">
    <source>
        <dbReference type="ARBA" id="ARBA00023224"/>
    </source>
</evidence>
<evidence type="ECO:0000313" key="8">
    <source>
        <dbReference type="Proteomes" id="UP000555552"/>
    </source>
</evidence>
<feature type="transmembrane region" description="Helical" evidence="5">
    <location>
        <begin position="72"/>
        <end position="91"/>
    </location>
</feature>
<gene>
    <name evidence="7" type="ORF">HLB09_04635</name>
</gene>
<keyword evidence="8" id="KW-1185">Reference proteome</keyword>
<comment type="similarity">
    <text evidence="2">Belongs to the methyl-accepting chemotaxis (MCP) protein family.</text>
</comment>
<dbReference type="GO" id="GO:0007165">
    <property type="term" value="P:signal transduction"/>
    <property type="evidence" value="ECO:0007669"/>
    <property type="project" value="UniProtKB-KW"/>
</dbReference>
<evidence type="ECO:0000256" key="4">
    <source>
        <dbReference type="SAM" id="Coils"/>
    </source>
</evidence>
<evidence type="ECO:0000259" key="6">
    <source>
        <dbReference type="PROSITE" id="PS50111"/>
    </source>
</evidence>
<name>A0A849BM01_9ACTN</name>
<dbReference type="InterPro" id="IPR004089">
    <property type="entry name" value="MCPsignal_dom"/>
</dbReference>
<feature type="domain" description="Methyl-accepting transducer" evidence="6">
    <location>
        <begin position="153"/>
        <end position="347"/>
    </location>
</feature>
<dbReference type="Proteomes" id="UP000555552">
    <property type="component" value="Unassembled WGS sequence"/>
</dbReference>